<feature type="region of interest" description="Disordered" evidence="1">
    <location>
        <begin position="1"/>
        <end position="23"/>
    </location>
</feature>
<evidence type="ECO:0000256" key="1">
    <source>
        <dbReference type="SAM" id="MobiDB-lite"/>
    </source>
</evidence>
<dbReference type="Proteomes" id="UP000091820">
    <property type="component" value="Unassembled WGS sequence"/>
</dbReference>
<sequence>MERSVVGEREERGERGERLENGERGEMGGAEAIWRRRELCIKNKFTYKRYTSQLHMNCQTLNTFTKRKHPYLQFYRIHFSNCLYLNSENNLLFTSCVMPMENAIK</sequence>
<reference evidence="3" key="1">
    <citation type="submission" date="2014-03" db="EMBL/GenBank/DDBJ databases">
        <authorList>
            <person name="Aksoy S."/>
            <person name="Warren W."/>
            <person name="Wilson R.K."/>
        </authorList>
    </citation>
    <scope>NUCLEOTIDE SEQUENCE [LARGE SCALE GENOMIC DNA]</scope>
    <source>
        <strain evidence="3">IAEA</strain>
    </source>
</reference>
<name>A0A1A9WBU6_9MUSC</name>
<dbReference type="AlphaFoldDB" id="A0A1A9WBU6"/>
<reference evidence="2" key="2">
    <citation type="submission" date="2020-05" db="UniProtKB">
        <authorList>
            <consortium name="EnsemblMetazoa"/>
        </authorList>
    </citation>
    <scope>IDENTIFICATION</scope>
    <source>
        <strain evidence="2">IAEA</strain>
    </source>
</reference>
<protein>
    <submittedName>
        <fullName evidence="2">Uncharacterized protein</fullName>
    </submittedName>
</protein>
<dbReference type="VEuPathDB" id="VectorBase:GBRI013838"/>
<dbReference type="EnsemblMetazoa" id="GBRI013838-RA">
    <property type="protein sequence ID" value="GBRI013838-PA"/>
    <property type="gene ID" value="GBRI013838"/>
</dbReference>
<keyword evidence="3" id="KW-1185">Reference proteome</keyword>
<evidence type="ECO:0000313" key="2">
    <source>
        <dbReference type="EnsemblMetazoa" id="GBRI013838-PA"/>
    </source>
</evidence>
<accession>A0A1A9WBU6</accession>
<evidence type="ECO:0000313" key="3">
    <source>
        <dbReference type="Proteomes" id="UP000091820"/>
    </source>
</evidence>
<proteinExistence type="predicted"/>
<organism evidence="2 3">
    <name type="scientific">Glossina brevipalpis</name>
    <dbReference type="NCBI Taxonomy" id="37001"/>
    <lineage>
        <taxon>Eukaryota</taxon>
        <taxon>Metazoa</taxon>
        <taxon>Ecdysozoa</taxon>
        <taxon>Arthropoda</taxon>
        <taxon>Hexapoda</taxon>
        <taxon>Insecta</taxon>
        <taxon>Pterygota</taxon>
        <taxon>Neoptera</taxon>
        <taxon>Endopterygota</taxon>
        <taxon>Diptera</taxon>
        <taxon>Brachycera</taxon>
        <taxon>Muscomorpha</taxon>
        <taxon>Hippoboscoidea</taxon>
        <taxon>Glossinidae</taxon>
        <taxon>Glossina</taxon>
    </lineage>
</organism>